<dbReference type="EMBL" id="CAUEEQ010039998">
    <property type="protein sequence ID" value="CAJ0955327.1"/>
    <property type="molecule type" value="Genomic_DNA"/>
</dbReference>
<gene>
    <name evidence="5" type="ORF">RIMI_LOCUS15094631</name>
</gene>
<evidence type="ECO:0000259" key="4">
    <source>
        <dbReference type="PROSITE" id="PS50878"/>
    </source>
</evidence>
<dbReference type="CDD" id="cd01647">
    <property type="entry name" value="RT_LTR"/>
    <property type="match status" value="1"/>
</dbReference>
<dbReference type="SUPFAM" id="SSF56672">
    <property type="entry name" value="DNA/RNA polymerases"/>
    <property type="match status" value="1"/>
</dbReference>
<dbReference type="Gene3D" id="3.30.70.270">
    <property type="match status" value="1"/>
</dbReference>
<dbReference type="Pfam" id="PF00078">
    <property type="entry name" value="RVT_1"/>
    <property type="match status" value="1"/>
</dbReference>
<evidence type="ECO:0000313" key="5">
    <source>
        <dbReference type="EMBL" id="CAJ0955327.1"/>
    </source>
</evidence>
<evidence type="ECO:0000256" key="1">
    <source>
        <dbReference type="ARBA" id="ARBA00010879"/>
    </source>
</evidence>
<dbReference type="InterPro" id="IPR058912">
    <property type="entry name" value="HTH_animal"/>
</dbReference>
<sequence length="834" mass="95760">MDRHTYCQEVHRQLSDTETYQAIPRDPTFDIDRKIKYIVKSYLDRNIIDHKTATFLSHPHPITPVFYILPKIHKSLINPPGRPIVASTESILSPLSVFLEKILTPLVRKTKSFLLDTGHFLTILKQLGSVPPDSLLVTFDVNSLYTSISHDKGIEATKSLLEESNHTPDTVQLCLDLLSLVLYENYFLYEDTFYNQQRGTAMRSNMAPAYANAFMNHFEVRHVFTNPLFQQNAICYHRFIDDIFLIWKGTTTTLDKFFTFLNSIYHELKFTIHHDNNSVPFLDTLVFKDSMGNLQTDLFCKPTDCNSILHYTSCHPKSTKNSIPRSQFHRVTRIVSETTTATTRLETMAQKFQERSYPSNLIAKEKIRALTPSSPPPRMQQNERVPFVHTYHPLMPKVHSIIRKHWPLLARAYPNIESFNNPTLMCTKRAANLRDKLVRADIGSAQPTVTQRLLDTLMPFGSRVICHYKQQQDADAPLLPQSKIVPKGEPAPKLNNNHQQDTETSPLVFIKMDLQRGTRLHDGRDALRKSPGMMLRSRNRDITKVLRAKHPLERNVPGALLRRSGAVGRSGRRLRERKSVHHLAVLPESKPEPMQCDRTMTKVERQEHRRLNRLCFYCGDSTHAISNCPKRTRRFDSSAVIGAALNLMDLDYAKRCGFFLEPLRCPIPLRGIDATPLAKNKPQYWAQLTMCMAPAHQEVIRFLGASWFTKIDLRGAYNLVRIRQGDEWKTAFNTPEGHFEYLVMPFGLANAPSVFQSFMHDIFRSYDNACVSKRCIVYMRCWLRRVPDAAPNNANVNVAEERGNLLTRDRKPTDKKVVPLSHISCLQSTRGTSD</sequence>
<dbReference type="PANTHER" id="PTHR21301:SF12">
    <property type="match status" value="1"/>
</dbReference>
<dbReference type="Pfam" id="PF26215">
    <property type="entry name" value="HTH_animal"/>
    <property type="match status" value="1"/>
</dbReference>
<dbReference type="InterPro" id="IPR043502">
    <property type="entry name" value="DNA/RNA_pol_sf"/>
</dbReference>
<accession>A0ABN9LZY8</accession>
<feature type="domain" description="Reverse transcriptase" evidence="4">
    <location>
        <begin position="50"/>
        <end position="298"/>
    </location>
</feature>
<feature type="compositionally biased region" description="Polar residues" evidence="3">
    <location>
        <begin position="494"/>
        <end position="504"/>
    </location>
</feature>
<dbReference type="EC" id="3.1.26.4" evidence="2"/>
<reference evidence="5" key="1">
    <citation type="submission" date="2023-07" db="EMBL/GenBank/DDBJ databases">
        <authorList>
            <person name="Stuckert A."/>
        </authorList>
    </citation>
    <scope>NUCLEOTIDE SEQUENCE</scope>
</reference>
<name>A0ABN9LZY8_9NEOB</name>
<feature type="region of interest" description="Disordered" evidence="3">
    <location>
        <begin position="485"/>
        <end position="504"/>
    </location>
</feature>
<organism evidence="5 6">
    <name type="scientific">Ranitomeya imitator</name>
    <name type="common">mimic poison frog</name>
    <dbReference type="NCBI Taxonomy" id="111125"/>
    <lineage>
        <taxon>Eukaryota</taxon>
        <taxon>Metazoa</taxon>
        <taxon>Chordata</taxon>
        <taxon>Craniata</taxon>
        <taxon>Vertebrata</taxon>
        <taxon>Euteleostomi</taxon>
        <taxon>Amphibia</taxon>
        <taxon>Batrachia</taxon>
        <taxon>Anura</taxon>
        <taxon>Neobatrachia</taxon>
        <taxon>Hyloidea</taxon>
        <taxon>Dendrobatidae</taxon>
        <taxon>Dendrobatinae</taxon>
        <taxon>Ranitomeya</taxon>
    </lineage>
</organism>
<evidence type="ECO:0000256" key="3">
    <source>
        <dbReference type="SAM" id="MobiDB-lite"/>
    </source>
</evidence>
<dbReference type="Gene3D" id="3.10.10.10">
    <property type="entry name" value="HIV Type 1 Reverse Transcriptase, subunit A, domain 1"/>
    <property type="match status" value="1"/>
</dbReference>
<protein>
    <recommendedName>
        <fullName evidence="2">ribonuclease H</fullName>
        <ecNumber evidence="2">3.1.26.4</ecNumber>
    </recommendedName>
</protein>
<keyword evidence="6" id="KW-1185">Reference proteome</keyword>
<evidence type="ECO:0000256" key="2">
    <source>
        <dbReference type="ARBA" id="ARBA00012180"/>
    </source>
</evidence>
<comment type="similarity">
    <text evidence="1">Belongs to the beta type-B retroviral polymerase family. HERV class-II K(HML-2) pol subfamily.</text>
</comment>
<proteinExistence type="inferred from homology"/>
<dbReference type="Proteomes" id="UP001176940">
    <property type="component" value="Unassembled WGS sequence"/>
</dbReference>
<dbReference type="InterPro" id="IPR043128">
    <property type="entry name" value="Rev_trsase/Diguanyl_cyclase"/>
</dbReference>
<dbReference type="PANTHER" id="PTHR21301">
    <property type="entry name" value="REVERSE TRANSCRIPTASE"/>
    <property type="match status" value="1"/>
</dbReference>
<evidence type="ECO:0000313" key="6">
    <source>
        <dbReference type="Proteomes" id="UP001176940"/>
    </source>
</evidence>
<dbReference type="PROSITE" id="PS50878">
    <property type="entry name" value="RT_POL"/>
    <property type="match status" value="1"/>
</dbReference>
<dbReference type="InterPro" id="IPR000477">
    <property type="entry name" value="RT_dom"/>
</dbReference>
<comment type="caution">
    <text evidence="5">The sequence shown here is derived from an EMBL/GenBank/DDBJ whole genome shotgun (WGS) entry which is preliminary data.</text>
</comment>